<feature type="domain" description="N-acetyltransferase" evidence="1">
    <location>
        <begin position="131"/>
        <end position="282"/>
    </location>
</feature>
<evidence type="ECO:0000313" key="2">
    <source>
        <dbReference type="EMBL" id="OIJ04788.1"/>
    </source>
</evidence>
<gene>
    <name evidence="2" type="ORF">AWH56_22725</name>
</gene>
<sequence length="282" mass="32620">MKEPYISMWETGPDFTMLVYLDFVNKRIRIDDYRGNINSIIIRMKALAKQYSFTKELIKAREEDWRTFLSNGYVFEGTINGYFNGNDAFFMVHYVNVDRRTSPSWKEEDLFLEKITALPNPTQSNVLPAGYSIRLANMDDCKSLASLYKLVFQTYPTPMDDESYIGKVMEEGTIFKIIEWNGEIVSTASAEVNEAYHNAEMTDCATLQEHRKYGFMQLLISGLEEELISRQIYCSYSLARAQSFGMNACLKKLGYLYTGRLGNNCVMNGQYENMNIWVKKLV</sequence>
<dbReference type="SUPFAM" id="SSF55729">
    <property type="entry name" value="Acyl-CoA N-acyltransferases (Nat)"/>
    <property type="match status" value="1"/>
</dbReference>
<name>A0A1S2KX77_9BACI</name>
<dbReference type="InterPro" id="IPR000182">
    <property type="entry name" value="GNAT_dom"/>
</dbReference>
<dbReference type="Pfam" id="PF00583">
    <property type="entry name" value="Acetyltransf_1"/>
    <property type="match status" value="1"/>
</dbReference>
<dbReference type="GO" id="GO:0008080">
    <property type="term" value="F:N-acetyltransferase activity"/>
    <property type="evidence" value="ECO:0007669"/>
    <property type="project" value="InterPro"/>
</dbReference>
<dbReference type="PROSITE" id="PS51186">
    <property type="entry name" value="GNAT"/>
    <property type="match status" value="1"/>
</dbReference>
<organism evidence="2">
    <name type="scientific">Anaerobacillus isosaccharinicus</name>
    <dbReference type="NCBI Taxonomy" id="1532552"/>
    <lineage>
        <taxon>Bacteria</taxon>
        <taxon>Bacillati</taxon>
        <taxon>Bacillota</taxon>
        <taxon>Bacilli</taxon>
        <taxon>Bacillales</taxon>
        <taxon>Bacillaceae</taxon>
        <taxon>Anaerobacillus</taxon>
    </lineage>
</organism>
<dbReference type="EMBL" id="LQXD01000197">
    <property type="protein sequence ID" value="OIJ04788.1"/>
    <property type="molecule type" value="Genomic_DNA"/>
</dbReference>
<dbReference type="InterPro" id="IPR016181">
    <property type="entry name" value="Acyl_CoA_acyltransferase"/>
</dbReference>
<dbReference type="Gene3D" id="3.40.630.30">
    <property type="match status" value="1"/>
</dbReference>
<dbReference type="RefSeq" id="WP_071319205.1">
    <property type="nucleotide sequence ID" value="NZ_CP063356.2"/>
</dbReference>
<dbReference type="AlphaFoldDB" id="A0A1S2KX77"/>
<proteinExistence type="predicted"/>
<reference evidence="2" key="1">
    <citation type="submission" date="2016-10" db="EMBL/GenBank/DDBJ databases">
        <title>Draft genome sequences of four alkaliphilic bacteria belonging to the Anaerobacillus genus.</title>
        <authorList>
            <person name="Bassil N.M."/>
            <person name="Lloyd J.R."/>
        </authorList>
    </citation>
    <scope>NUCLEOTIDE SEQUENCE [LARGE SCALE GENOMIC DNA]</scope>
    <source>
        <strain evidence="2">NB2006</strain>
    </source>
</reference>
<dbReference type="InterPro" id="IPR022525">
    <property type="entry name" value="GNAT_AblB"/>
</dbReference>
<comment type="caution">
    <text evidence="2">The sequence shown here is derived from an EMBL/GenBank/DDBJ whole genome shotgun (WGS) entry which is preliminary data.</text>
</comment>
<protein>
    <submittedName>
        <fullName evidence="2">Beta-lysine N-acetyltransferase</fullName>
    </submittedName>
</protein>
<evidence type="ECO:0000259" key="1">
    <source>
        <dbReference type="PROSITE" id="PS51186"/>
    </source>
</evidence>
<accession>A0A1S2KX77</accession>
<dbReference type="NCBIfam" id="TIGR03827">
    <property type="entry name" value="GNAT_ablB"/>
    <property type="match status" value="1"/>
</dbReference>